<dbReference type="EMBL" id="WJXW01000014">
    <property type="protein sequence ID" value="KAF9730488.1"/>
    <property type="molecule type" value="Genomic_DNA"/>
</dbReference>
<evidence type="ECO:0000256" key="1">
    <source>
        <dbReference type="SAM" id="MobiDB-lite"/>
    </source>
</evidence>
<keyword evidence="3" id="KW-1185">Reference proteome</keyword>
<proteinExistence type="predicted"/>
<feature type="compositionally biased region" description="Basic and acidic residues" evidence="1">
    <location>
        <begin position="215"/>
        <end position="224"/>
    </location>
</feature>
<feature type="compositionally biased region" description="Polar residues" evidence="1">
    <location>
        <begin position="145"/>
        <end position="162"/>
    </location>
</feature>
<sequence>MSCGRLPSHEASPHIQTDGSCRANQNPRAPAYCSKAWCSCRSRVSQHAYCKRPAGRPRSDGSIGIVQRDSLNDIPWPAAPRIRPLQCKPVERRATDGASGARRQAQVPSVTSTCIYLGRRDSGTASGGRDSTRRFFHRVPLRRGQQVSARSRGTSDNSQDQGRIQRAAITIDWVDRLLAAGGHHRLNVGSCVPFDRGSVTACCYRQWHRSTPRLAEEHAAHHPAEQSTHIIHHHHGGAPSPSFNTPRAAQRASHDHSSMARARHLFARRVRMPSCGAQRTQLSIDSRLRWASRRSASHGHSCDAGVHDCAGPHFATLHDGAGQAVGGQY</sequence>
<feature type="region of interest" description="Disordered" evidence="1">
    <location>
        <begin position="215"/>
        <end position="259"/>
    </location>
</feature>
<reference evidence="2" key="1">
    <citation type="journal article" date="2020" name="Mol. Plant Microbe Interact.">
        <title>Genome Sequence of the Biocontrol Agent Coniothyrium minitans strain Conio (IMI 134523).</title>
        <authorList>
            <person name="Patel D."/>
            <person name="Shittu T.A."/>
            <person name="Baroncelli R."/>
            <person name="Muthumeenakshi S."/>
            <person name="Osborne T.H."/>
            <person name="Janganan T.K."/>
            <person name="Sreenivasaprasad S."/>
        </authorList>
    </citation>
    <scope>NUCLEOTIDE SEQUENCE</scope>
    <source>
        <strain evidence="2">Conio</strain>
    </source>
</reference>
<feature type="region of interest" description="Disordered" evidence="1">
    <location>
        <begin position="1"/>
        <end position="23"/>
    </location>
</feature>
<organism evidence="2 3">
    <name type="scientific">Paraphaeosphaeria minitans</name>
    <dbReference type="NCBI Taxonomy" id="565426"/>
    <lineage>
        <taxon>Eukaryota</taxon>
        <taxon>Fungi</taxon>
        <taxon>Dikarya</taxon>
        <taxon>Ascomycota</taxon>
        <taxon>Pezizomycotina</taxon>
        <taxon>Dothideomycetes</taxon>
        <taxon>Pleosporomycetidae</taxon>
        <taxon>Pleosporales</taxon>
        <taxon>Massarineae</taxon>
        <taxon>Didymosphaeriaceae</taxon>
        <taxon>Paraphaeosphaeria</taxon>
    </lineage>
</organism>
<protein>
    <submittedName>
        <fullName evidence="2">Uncharacterized protein</fullName>
    </submittedName>
</protein>
<dbReference type="AlphaFoldDB" id="A0A9P6G842"/>
<gene>
    <name evidence="2" type="ORF">PMIN01_11357</name>
</gene>
<comment type="caution">
    <text evidence="2">The sequence shown here is derived from an EMBL/GenBank/DDBJ whole genome shotgun (WGS) entry which is preliminary data.</text>
</comment>
<evidence type="ECO:0000313" key="2">
    <source>
        <dbReference type="EMBL" id="KAF9730488.1"/>
    </source>
</evidence>
<feature type="region of interest" description="Disordered" evidence="1">
    <location>
        <begin position="121"/>
        <end position="163"/>
    </location>
</feature>
<dbReference type="Proteomes" id="UP000756921">
    <property type="component" value="Unassembled WGS sequence"/>
</dbReference>
<feature type="compositionally biased region" description="Polar residues" evidence="1">
    <location>
        <begin position="14"/>
        <end position="23"/>
    </location>
</feature>
<evidence type="ECO:0000313" key="3">
    <source>
        <dbReference type="Proteomes" id="UP000756921"/>
    </source>
</evidence>
<name>A0A9P6G842_9PLEO</name>
<accession>A0A9P6G842</accession>